<dbReference type="PROSITE" id="PS50082">
    <property type="entry name" value="WD_REPEATS_2"/>
    <property type="match status" value="6"/>
</dbReference>
<dbReference type="SMART" id="SM00320">
    <property type="entry name" value="WD40"/>
    <property type="match status" value="8"/>
</dbReference>
<feature type="compositionally biased region" description="Basic and acidic residues" evidence="6">
    <location>
        <begin position="721"/>
        <end position="736"/>
    </location>
</feature>
<organism evidence="8 9">
    <name type="scientific">Amphibalanus amphitrite</name>
    <name type="common">Striped barnacle</name>
    <name type="synonym">Balanus amphitrite</name>
    <dbReference type="NCBI Taxonomy" id="1232801"/>
    <lineage>
        <taxon>Eukaryota</taxon>
        <taxon>Metazoa</taxon>
        <taxon>Ecdysozoa</taxon>
        <taxon>Arthropoda</taxon>
        <taxon>Crustacea</taxon>
        <taxon>Multicrustacea</taxon>
        <taxon>Cirripedia</taxon>
        <taxon>Thoracica</taxon>
        <taxon>Thoracicalcarea</taxon>
        <taxon>Balanomorpha</taxon>
        <taxon>Balanoidea</taxon>
        <taxon>Balanidae</taxon>
        <taxon>Amphibalaninae</taxon>
        <taxon>Amphibalanus</taxon>
    </lineage>
</organism>
<feature type="repeat" description="WD" evidence="5">
    <location>
        <begin position="182"/>
        <end position="220"/>
    </location>
</feature>
<gene>
    <name evidence="8" type="primary">PHIP_1</name>
    <name evidence="8" type="ORF">FJT64_005845</name>
</gene>
<feature type="compositionally biased region" description="Basic residues" evidence="6">
    <location>
        <begin position="693"/>
        <end position="705"/>
    </location>
</feature>
<dbReference type="SMART" id="SM00297">
    <property type="entry name" value="BROMO"/>
    <property type="match status" value="1"/>
</dbReference>
<dbReference type="Pfam" id="PF25313">
    <property type="entry name" value="BRWD_AD"/>
    <property type="match status" value="1"/>
</dbReference>
<dbReference type="Gene3D" id="2.130.10.10">
    <property type="entry name" value="YVTN repeat-like/Quinoprotein amine dehydrogenase"/>
    <property type="match status" value="3"/>
</dbReference>
<dbReference type="InterPro" id="IPR015943">
    <property type="entry name" value="WD40/YVTN_repeat-like_dom_sf"/>
</dbReference>
<dbReference type="InterPro" id="IPR057451">
    <property type="entry name" value="BRWD/PHIP_AD"/>
</dbReference>
<dbReference type="AlphaFoldDB" id="A0A6A4VV01"/>
<keyword evidence="9" id="KW-1185">Reference proteome</keyword>
<dbReference type="GO" id="GO:0007010">
    <property type="term" value="P:cytoskeleton organization"/>
    <property type="evidence" value="ECO:0007669"/>
    <property type="project" value="TreeGrafter"/>
</dbReference>
<dbReference type="PANTHER" id="PTHR16266:SF17">
    <property type="entry name" value="BRWD3"/>
    <property type="match status" value="1"/>
</dbReference>
<evidence type="ECO:0000256" key="4">
    <source>
        <dbReference type="PROSITE-ProRule" id="PRU00035"/>
    </source>
</evidence>
<dbReference type="GO" id="GO:0006357">
    <property type="term" value="P:regulation of transcription by RNA polymerase II"/>
    <property type="evidence" value="ECO:0007669"/>
    <property type="project" value="TreeGrafter"/>
</dbReference>
<dbReference type="PANTHER" id="PTHR16266">
    <property type="entry name" value="WD REPEAT DOMAIN 9"/>
    <property type="match status" value="1"/>
</dbReference>
<evidence type="ECO:0000256" key="2">
    <source>
        <dbReference type="ARBA" id="ARBA00022737"/>
    </source>
</evidence>
<reference evidence="8 9" key="1">
    <citation type="submission" date="2019-07" db="EMBL/GenBank/DDBJ databases">
        <title>Draft genome assembly of a fouling barnacle, Amphibalanus amphitrite (Darwin, 1854): The first reference genome for Thecostraca.</title>
        <authorList>
            <person name="Kim W."/>
        </authorList>
    </citation>
    <scope>NUCLEOTIDE SEQUENCE [LARGE SCALE GENOMIC DNA]</scope>
    <source>
        <strain evidence="8">SNU_AA5</strain>
        <tissue evidence="8">Soma without cirri and trophi</tissue>
    </source>
</reference>
<dbReference type="OrthoDB" id="10265743at2759"/>
<dbReference type="InterPro" id="IPR001680">
    <property type="entry name" value="WD40_rpt"/>
</dbReference>
<dbReference type="Pfam" id="PF00439">
    <property type="entry name" value="Bromodomain"/>
    <property type="match status" value="1"/>
</dbReference>
<dbReference type="PROSITE" id="PS00678">
    <property type="entry name" value="WD_REPEATS_1"/>
    <property type="match status" value="3"/>
</dbReference>
<dbReference type="InterPro" id="IPR001487">
    <property type="entry name" value="Bromodomain"/>
</dbReference>
<dbReference type="PROSITE" id="PS50294">
    <property type="entry name" value="WD_REPEATS_REGION"/>
    <property type="match status" value="4"/>
</dbReference>
<feature type="repeat" description="WD" evidence="5">
    <location>
        <begin position="390"/>
        <end position="432"/>
    </location>
</feature>
<dbReference type="InterPro" id="IPR052060">
    <property type="entry name" value="Bromo_WD_repeat"/>
</dbReference>
<dbReference type="PRINTS" id="PR00503">
    <property type="entry name" value="BROMODOMAIN"/>
</dbReference>
<feature type="repeat" description="WD" evidence="5">
    <location>
        <begin position="140"/>
        <end position="181"/>
    </location>
</feature>
<dbReference type="FunFam" id="1.20.920.10:FF:000066">
    <property type="entry name" value="Transcription initiation factor TFIID subunit 1"/>
    <property type="match status" value="1"/>
</dbReference>
<evidence type="ECO:0000313" key="9">
    <source>
        <dbReference type="Proteomes" id="UP000440578"/>
    </source>
</evidence>
<evidence type="ECO:0000313" key="8">
    <source>
        <dbReference type="EMBL" id="KAF0296759.1"/>
    </source>
</evidence>
<dbReference type="CDD" id="cd00200">
    <property type="entry name" value="WD40"/>
    <property type="match status" value="1"/>
</dbReference>
<dbReference type="InterPro" id="IPR036322">
    <property type="entry name" value="WD40_repeat_dom_sf"/>
</dbReference>
<protein>
    <submittedName>
        <fullName evidence="8">PH-interacting protein</fullName>
    </submittedName>
</protein>
<dbReference type="SUPFAM" id="SSF50978">
    <property type="entry name" value="WD40 repeat-like"/>
    <property type="match status" value="1"/>
</dbReference>
<feature type="region of interest" description="Disordered" evidence="6">
    <location>
        <begin position="591"/>
        <end position="641"/>
    </location>
</feature>
<dbReference type="Pfam" id="PF00400">
    <property type="entry name" value="WD40"/>
    <property type="match status" value="6"/>
</dbReference>
<feature type="repeat" description="WD" evidence="5">
    <location>
        <begin position="355"/>
        <end position="389"/>
    </location>
</feature>
<dbReference type="GO" id="GO:0008360">
    <property type="term" value="P:regulation of cell shape"/>
    <property type="evidence" value="ECO:0007669"/>
    <property type="project" value="TreeGrafter"/>
</dbReference>
<keyword evidence="2" id="KW-0677">Repeat</keyword>
<feature type="repeat" description="WD" evidence="5">
    <location>
        <begin position="290"/>
        <end position="321"/>
    </location>
</feature>
<dbReference type="Gene3D" id="1.20.920.10">
    <property type="entry name" value="Bromodomain-like"/>
    <property type="match status" value="1"/>
</dbReference>
<feature type="repeat" description="WD" evidence="5">
    <location>
        <begin position="98"/>
        <end position="139"/>
    </location>
</feature>
<feature type="compositionally biased region" description="Low complexity" evidence="6">
    <location>
        <begin position="836"/>
        <end position="851"/>
    </location>
</feature>
<evidence type="ECO:0000256" key="1">
    <source>
        <dbReference type="ARBA" id="ARBA00022574"/>
    </source>
</evidence>
<feature type="compositionally biased region" description="Gly residues" evidence="6">
    <location>
        <begin position="1221"/>
        <end position="1230"/>
    </location>
</feature>
<proteinExistence type="predicted"/>
<feature type="region of interest" description="Disordered" evidence="6">
    <location>
        <begin position="1202"/>
        <end position="1245"/>
    </location>
</feature>
<dbReference type="GO" id="GO:0005634">
    <property type="term" value="C:nucleus"/>
    <property type="evidence" value="ECO:0007669"/>
    <property type="project" value="TreeGrafter"/>
</dbReference>
<dbReference type="EMBL" id="VIIS01001538">
    <property type="protein sequence ID" value="KAF0296759.1"/>
    <property type="molecule type" value="Genomic_DNA"/>
</dbReference>
<dbReference type="InterPro" id="IPR019775">
    <property type="entry name" value="WD40_repeat_CS"/>
</dbReference>
<dbReference type="SUPFAM" id="SSF47370">
    <property type="entry name" value="Bromodomain"/>
    <property type="match status" value="1"/>
</dbReference>
<evidence type="ECO:0000256" key="5">
    <source>
        <dbReference type="PROSITE-ProRule" id="PRU00221"/>
    </source>
</evidence>
<dbReference type="Proteomes" id="UP000440578">
    <property type="component" value="Unassembled WGS sequence"/>
</dbReference>
<dbReference type="InterPro" id="IPR036427">
    <property type="entry name" value="Bromodomain-like_sf"/>
</dbReference>
<comment type="caution">
    <text evidence="8">The sequence shown here is derived from an EMBL/GenBank/DDBJ whole genome shotgun (WGS) entry which is preliminary data.</text>
</comment>
<feature type="domain" description="Bromo" evidence="7">
    <location>
        <begin position="1099"/>
        <end position="1169"/>
    </location>
</feature>
<evidence type="ECO:0000256" key="3">
    <source>
        <dbReference type="ARBA" id="ARBA00023117"/>
    </source>
</evidence>
<sequence length="1262" mass="140800">MSRINAYYKRTTMASDRLHPHVGGETLLRLCGNMLPLLDRLVPSGVRGLHSLLGAGSNSVLRTEPAVSSFGRELQGSCLRRHLSTERLLSRTQLLKRTLGHLSAVYCVLFDRTGFCVITGADDRLVKVWSALDGRLLATLRGAAAEITDLAISGDNTLLAAGSCDKVIRVWDLQTTAPVAVLSGHGGMITALEFCPGPLPQQRLLVSTANDGCVAFWSYRDKERPGGGRPGVQFATRPVKINERVRPGQAQLICAAFSAGGTFLAIGGADHHVRVYRTDFSDGPERILELEAHSDRVDSIQWCHSGCRFVSGSKDGTAIVWTFERQEWCQRKLVMERRPEFREPHDDGRQRPLRVNMVRWTTDDAYVVTTVSDTSLRVWEATTGRLLHVLAGHTDEVFVVESHPKEPRLVLTAGHDGRLFIWDVWSGVALASFFNHIEGEGHGGLFDARWSPCGLFIAATDSHGHLSHFGVSGNDQFTRVPYEQFFHTDYRPLMRDARHQVLDEQTQMAPHLLPPPLLVDRDGNPQSAAAQRLVPGRGHMTDQQLLPVLQPVNVEEDDLVDVEQLGPEVRQRRPTIDDMIERLAIEQAMRETAEEAEEAADGGAAPAAADAPVPEGEAAGAGEPAAPAPPRPAAAASDWRHRRVAPRLSARELQRHIEYRSLEAELEQKHFEDEMARPRRPPSPTQRRLTTRERRRQRLLRRRRQPSQPDGPQEPAQLEQEQERRQERRQEREQRVTRAARAVRAPFNEDFELTARQRALRRRMRSGASEPDPEPRPGPSGTQSRPRRASPPPPAPAEEEEAVGSPESAARAGTSSERQRPSRAARKRTAAGGSGESAASDPAPAAATSSAQQQLVDTLAPSAWLSEVLPRKTPYFPQMGDELIYFRQGHQLYVEAVKRRKIYDIRPQNLPWVKQVLRDRELVRIIGIKYELRPPCLCCLKLGRLDAETGAVSGGSFTIKYHDMPDVVDFLVLRPTYETAMSRDWQPDDRFRSTIDDAWWTGRVLERRPLDPESPESPFLCYRVAWDTGESEPLSPWDMEPLGAGWPSDDEASQTSVPLTDEELRGAGLPGWRQRPEDWANDSPEAQMDRIRRCLEVVMQLAIAEPFLAPVDLNRYPTYAQIVEYPIDLSTIKARLENGFYRRITAVQFDVRYLASNTEKFNQPHSTIVRSARIITDVCLEMIGDSTCHDPTPLYRRHAAAYNSGGGRERDRRGGQRAGPAGAGTGGGRRGSQRSPRVTRQVRTGNGAAAQLVGRWNSVVLV</sequence>
<dbReference type="CDD" id="cd05529">
    <property type="entry name" value="Bromo_WDR9_I_like"/>
    <property type="match status" value="1"/>
</dbReference>
<accession>A0A6A4VV01</accession>
<keyword evidence="3 4" id="KW-0103">Bromodomain</keyword>
<evidence type="ECO:0000256" key="6">
    <source>
        <dbReference type="SAM" id="MobiDB-lite"/>
    </source>
</evidence>
<evidence type="ECO:0000259" key="7">
    <source>
        <dbReference type="PROSITE" id="PS50014"/>
    </source>
</evidence>
<feature type="compositionally biased region" description="Low complexity" evidence="6">
    <location>
        <begin position="601"/>
        <end position="625"/>
    </location>
</feature>
<name>A0A6A4VV01_AMPAM</name>
<dbReference type="PROSITE" id="PS50014">
    <property type="entry name" value="BROMODOMAIN_2"/>
    <property type="match status" value="1"/>
</dbReference>
<keyword evidence="1 5" id="KW-0853">WD repeat</keyword>
<feature type="region of interest" description="Disordered" evidence="6">
    <location>
        <begin position="670"/>
        <end position="852"/>
    </location>
</feature>